<dbReference type="GO" id="GO:0006780">
    <property type="term" value="P:uroporphyrinogen III biosynthetic process"/>
    <property type="evidence" value="ECO:0007669"/>
    <property type="project" value="UniProtKB-UniRule"/>
</dbReference>
<dbReference type="UniPathway" id="UPA00251">
    <property type="reaction ID" value="UER00320"/>
</dbReference>
<evidence type="ECO:0000256" key="3">
    <source>
        <dbReference type="ARBA" id="ARBA00013109"/>
    </source>
</evidence>
<dbReference type="OrthoDB" id="1523900at2"/>
<proteinExistence type="inferred from homology"/>
<dbReference type="GO" id="GO:0006782">
    <property type="term" value="P:protoporphyrinogen IX biosynthetic process"/>
    <property type="evidence" value="ECO:0007669"/>
    <property type="project" value="UniProtKB-UniRule"/>
</dbReference>
<accession>A0A345UNK7</accession>
<evidence type="ECO:0000256" key="6">
    <source>
        <dbReference type="ARBA" id="ARBA00037589"/>
    </source>
</evidence>
<protein>
    <recommendedName>
        <fullName evidence="7 9">Uroporphyrinogen-III synthase</fullName>
        <ecNumber evidence="3 9">4.2.1.75</ecNumber>
    </recommendedName>
</protein>
<evidence type="ECO:0000256" key="9">
    <source>
        <dbReference type="RuleBase" id="RU366031"/>
    </source>
</evidence>
<sequence length="237" mass="25623">MAQLPVRVWFTRALSEAEITQAAALGIQAETEPLTALSFFSGDEIRARCSSLPKPAAFLFTSRNAVEAFLPVQRHISLPPLIFAVGARTAQRLAEAGIQAQQPAADAQHGTATGRLMATRLKPGENVWHFAAAQPRPEAREILQAAGIRYYHISCYRAQALRPANIPENLNALAFYSPGAVQAWQQLPGSPGAALPAFAIGSTTAQALREARFNPVLEAAEPSTAHIIRAIHHYFNQ</sequence>
<comment type="pathway">
    <text evidence="1 9">Porphyrin-containing compound metabolism; protoporphyrin-IX biosynthesis; coproporphyrinogen-III from 5-aminolevulinate: step 3/4.</text>
</comment>
<dbReference type="InterPro" id="IPR039793">
    <property type="entry name" value="UROS/Hem4"/>
</dbReference>
<evidence type="ECO:0000313" key="12">
    <source>
        <dbReference type="Proteomes" id="UP000254808"/>
    </source>
</evidence>
<reference evidence="11 12" key="1">
    <citation type="submission" date="2018-03" db="EMBL/GenBank/DDBJ databases">
        <title>Phenotypic and genomic properties of Cyclonatronum proteinivorum gen. nov., sp. nov., a haloalkaliphilic bacteroidete from soda lakes possessing Na+-translocating rhodopsin.</title>
        <authorList>
            <person name="Toshchakov S.V."/>
            <person name="Korzhenkov A."/>
            <person name="Samarov N.I."/>
            <person name="Kublanov I.V."/>
            <person name="Muntyan M.S."/>
            <person name="Sorokin D.Y."/>
        </authorList>
    </citation>
    <scope>NUCLEOTIDE SEQUENCE [LARGE SCALE GENOMIC DNA]</scope>
    <source>
        <strain evidence="11 12">Omega</strain>
    </source>
</reference>
<name>A0A345UNK7_9BACT</name>
<dbReference type="EC" id="4.2.1.75" evidence="3 9"/>
<evidence type="ECO:0000256" key="7">
    <source>
        <dbReference type="ARBA" id="ARBA00040167"/>
    </source>
</evidence>
<gene>
    <name evidence="11" type="ORF">CYPRO_2821</name>
</gene>
<organism evidence="11 12">
    <name type="scientific">Cyclonatronum proteinivorum</name>
    <dbReference type="NCBI Taxonomy" id="1457365"/>
    <lineage>
        <taxon>Bacteria</taxon>
        <taxon>Pseudomonadati</taxon>
        <taxon>Balneolota</taxon>
        <taxon>Balneolia</taxon>
        <taxon>Balneolales</taxon>
        <taxon>Cyclonatronaceae</taxon>
        <taxon>Cyclonatronum</taxon>
    </lineage>
</organism>
<dbReference type="InterPro" id="IPR036108">
    <property type="entry name" value="4pyrrol_syn_uPrphyn_synt_sf"/>
</dbReference>
<comment type="catalytic activity">
    <reaction evidence="8 9">
        <text>hydroxymethylbilane = uroporphyrinogen III + H2O</text>
        <dbReference type="Rhea" id="RHEA:18965"/>
        <dbReference type="ChEBI" id="CHEBI:15377"/>
        <dbReference type="ChEBI" id="CHEBI:57308"/>
        <dbReference type="ChEBI" id="CHEBI:57845"/>
        <dbReference type="EC" id="4.2.1.75"/>
    </reaction>
</comment>
<evidence type="ECO:0000259" key="10">
    <source>
        <dbReference type="Pfam" id="PF02602"/>
    </source>
</evidence>
<dbReference type="EMBL" id="CP027806">
    <property type="protein sequence ID" value="AXJ02059.1"/>
    <property type="molecule type" value="Genomic_DNA"/>
</dbReference>
<dbReference type="Pfam" id="PF02602">
    <property type="entry name" value="HEM4"/>
    <property type="match status" value="1"/>
</dbReference>
<keyword evidence="12" id="KW-1185">Reference proteome</keyword>
<evidence type="ECO:0000256" key="2">
    <source>
        <dbReference type="ARBA" id="ARBA00008133"/>
    </source>
</evidence>
<dbReference type="InterPro" id="IPR003754">
    <property type="entry name" value="4pyrrol_synth_uPrphyn_synth"/>
</dbReference>
<dbReference type="CDD" id="cd06578">
    <property type="entry name" value="HemD"/>
    <property type="match status" value="1"/>
</dbReference>
<evidence type="ECO:0000256" key="5">
    <source>
        <dbReference type="ARBA" id="ARBA00023244"/>
    </source>
</evidence>
<dbReference type="Gene3D" id="3.40.50.10090">
    <property type="match status" value="2"/>
</dbReference>
<dbReference type="SUPFAM" id="SSF69618">
    <property type="entry name" value="HemD-like"/>
    <property type="match status" value="1"/>
</dbReference>
<dbReference type="Proteomes" id="UP000254808">
    <property type="component" value="Chromosome"/>
</dbReference>
<evidence type="ECO:0000256" key="8">
    <source>
        <dbReference type="ARBA" id="ARBA00048617"/>
    </source>
</evidence>
<dbReference type="RefSeq" id="WP_114985193.1">
    <property type="nucleotide sequence ID" value="NZ_CP027806.1"/>
</dbReference>
<keyword evidence="4 9" id="KW-0456">Lyase</keyword>
<dbReference type="PANTHER" id="PTHR38042:SF1">
    <property type="entry name" value="UROPORPHYRINOGEN-III SYNTHASE, CHLOROPLASTIC"/>
    <property type="match status" value="1"/>
</dbReference>
<evidence type="ECO:0000256" key="4">
    <source>
        <dbReference type="ARBA" id="ARBA00023239"/>
    </source>
</evidence>
<dbReference type="PANTHER" id="PTHR38042">
    <property type="entry name" value="UROPORPHYRINOGEN-III SYNTHASE, CHLOROPLASTIC"/>
    <property type="match status" value="1"/>
</dbReference>
<comment type="similarity">
    <text evidence="2 9">Belongs to the uroporphyrinogen-III synthase family.</text>
</comment>
<comment type="function">
    <text evidence="6 9">Catalyzes cyclization of the linear tetrapyrrole, hydroxymethylbilane, to the macrocyclic uroporphyrinogen III.</text>
</comment>
<feature type="domain" description="Tetrapyrrole biosynthesis uroporphyrinogen III synthase" evidence="10">
    <location>
        <begin position="21"/>
        <end position="228"/>
    </location>
</feature>
<evidence type="ECO:0000313" key="11">
    <source>
        <dbReference type="EMBL" id="AXJ02059.1"/>
    </source>
</evidence>
<keyword evidence="5 9" id="KW-0627">Porphyrin biosynthesis</keyword>
<evidence type="ECO:0000256" key="1">
    <source>
        <dbReference type="ARBA" id="ARBA00004772"/>
    </source>
</evidence>
<dbReference type="AlphaFoldDB" id="A0A345UNK7"/>
<dbReference type="KEGG" id="cprv:CYPRO_2821"/>
<dbReference type="GO" id="GO:0004852">
    <property type="term" value="F:uroporphyrinogen-III synthase activity"/>
    <property type="evidence" value="ECO:0007669"/>
    <property type="project" value="UniProtKB-UniRule"/>
</dbReference>